<evidence type="ECO:0000256" key="3">
    <source>
        <dbReference type="ARBA" id="ARBA00022777"/>
    </source>
</evidence>
<dbReference type="InterPro" id="IPR011009">
    <property type="entry name" value="Kinase-like_dom_sf"/>
</dbReference>
<dbReference type="SUPFAM" id="SSF56112">
    <property type="entry name" value="Protein kinase-like (PK-like)"/>
    <property type="match status" value="1"/>
</dbReference>
<dbReference type="Gene3D" id="1.10.510.10">
    <property type="entry name" value="Transferase(Phosphotransferase) domain 1"/>
    <property type="match status" value="2"/>
</dbReference>
<accession>A0AA86W2W0</accession>
<dbReference type="GO" id="GO:0005524">
    <property type="term" value="F:ATP binding"/>
    <property type="evidence" value="ECO:0007669"/>
    <property type="project" value="UniProtKB-KW"/>
</dbReference>
<feature type="domain" description="Protein kinase" evidence="7">
    <location>
        <begin position="72"/>
        <end position="497"/>
    </location>
</feature>
<dbReference type="InterPro" id="IPR008271">
    <property type="entry name" value="Ser/Thr_kinase_AS"/>
</dbReference>
<dbReference type="SMART" id="SM00220">
    <property type="entry name" value="S_TKc"/>
    <property type="match status" value="1"/>
</dbReference>
<dbReference type="GO" id="GO:0004674">
    <property type="term" value="F:protein serine/threonine kinase activity"/>
    <property type="evidence" value="ECO:0007669"/>
    <property type="project" value="UniProtKB-EC"/>
</dbReference>
<keyword evidence="9" id="KW-1185">Reference proteome</keyword>
<dbReference type="InterPro" id="IPR000719">
    <property type="entry name" value="Prot_kinase_dom"/>
</dbReference>
<dbReference type="CDD" id="cd13999">
    <property type="entry name" value="STKc_MAP3K-like"/>
    <property type="match status" value="1"/>
</dbReference>
<dbReference type="InterPro" id="IPR051681">
    <property type="entry name" value="Ser/Thr_Kinases-Pseudokinases"/>
</dbReference>
<gene>
    <name evidence="8" type="ORF">AYBTSS11_LOCUS29330</name>
</gene>
<evidence type="ECO:0000256" key="6">
    <source>
        <dbReference type="ARBA" id="ARBA00048679"/>
    </source>
</evidence>
<evidence type="ECO:0000313" key="9">
    <source>
        <dbReference type="Proteomes" id="UP001189624"/>
    </source>
</evidence>
<dbReference type="Pfam" id="PF00069">
    <property type="entry name" value="Pkinase"/>
    <property type="match status" value="1"/>
</dbReference>
<comment type="catalytic activity">
    <reaction evidence="6">
        <text>L-seryl-[protein] + ATP = O-phospho-L-seryl-[protein] + ADP + H(+)</text>
        <dbReference type="Rhea" id="RHEA:17989"/>
        <dbReference type="Rhea" id="RHEA-COMP:9863"/>
        <dbReference type="Rhea" id="RHEA-COMP:11604"/>
        <dbReference type="ChEBI" id="CHEBI:15378"/>
        <dbReference type="ChEBI" id="CHEBI:29999"/>
        <dbReference type="ChEBI" id="CHEBI:30616"/>
        <dbReference type="ChEBI" id="CHEBI:83421"/>
        <dbReference type="ChEBI" id="CHEBI:456216"/>
        <dbReference type="EC" id="2.7.11.1"/>
    </reaction>
</comment>
<keyword evidence="4" id="KW-0067">ATP-binding</keyword>
<evidence type="ECO:0000313" key="8">
    <source>
        <dbReference type="EMBL" id="CAJ1977181.1"/>
    </source>
</evidence>
<dbReference type="EMBL" id="OY731407">
    <property type="protein sequence ID" value="CAJ1977181.1"/>
    <property type="molecule type" value="Genomic_DNA"/>
</dbReference>
<protein>
    <recommendedName>
        <fullName evidence="7">Protein kinase domain-containing protein</fullName>
    </recommendedName>
</protein>
<evidence type="ECO:0000256" key="5">
    <source>
        <dbReference type="ARBA" id="ARBA00047899"/>
    </source>
</evidence>
<dbReference type="FunFam" id="3.30.200.20:FF:000034">
    <property type="entry name" value="Kinase suppressor of Ras 1"/>
    <property type="match status" value="1"/>
</dbReference>
<dbReference type="Proteomes" id="UP001189624">
    <property type="component" value="Chromosome 10"/>
</dbReference>
<evidence type="ECO:0000259" key="7">
    <source>
        <dbReference type="PROSITE" id="PS50011"/>
    </source>
</evidence>
<sequence>MHSESGVSPKKGLEAEVLNSKENLSGKNMIFRTEKIDLRSLDVMLEKHLTKIFTKGIAKRHKEAWEIDLAKLDLHYSVAKGTYGTVYKGTYDSKDVAVKVLDWGEDGVATANEIASLRASFWQEVTVWQKLDHPNVTKFIGASVATSNLMIPLPTYGQNSLPSKTCCVIAEFLPGGTLRQYLFRNRRNKLPYKVVIQLALDLSRGLSYLHSKKIVHRDVKPDNMLLDANQNLKIADFGVARVDSTDESEMTSETGTYGYMAPEVLSGKPYNRKCDVYSFGICLWEIYCRKLPISKLSLVTVSCAVMNQRDFENSLGTFSGGFGSPIELPNEEWSILPSIGLGLGSFVQITGGDFLKSMSPSLFRNAKNCGYLVTQAYNPVVLPAKMGTNILDILLHVASDGVDELCDHIHKLLPGKSIEYIAWEATTNKGTPGRGNTPSIGDDGGEIGDDDHGLVHLRPEIPRSCPGALANIIRKCWDAKPDRRPEMHEVVEMLEAIDTSQGETDIRVRTD</sequence>
<organism evidence="8 9">
    <name type="scientific">Sphenostylis stenocarpa</name>
    <dbReference type="NCBI Taxonomy" id="92480"/>
    <lineage>
        <taxon>Eukaryota</taxon>
        <taxon>Viridiplantae</taxon>
        <taxon>Streptophyta</taxon>
        <taxon>Embryophyta</taxon>
        <taxon>Tracheophyta</taxon>
        <taxon>Spermatophyta</taxon>
        <taxon>Magnoliopsida</taxon>
        <taxon>eudicotyledons</taxon>
        <taxon>Gunneridae</taxon>
        <taxon>Pentapetalae</taxon>
        <taxon>rosids</taxon>
        <taxon>fabids</taxon>
        <taxon>Fabales</taxon>
        <taxon>Fabaceae</taxon>
        <taxon>Papilionoideae</taxon>
        <taxon>50 kb inversion clade</taxon>
        <taxon>NPAAA clade</taxon>
        <taxon>indigoferoid/millettioid clade</taxon>
        <taxon>Phaseoleae</taxon>
        <taxon>Sphenostylis</taxon>
    </lineage>
</organism>
<proteinExistence type="predicted"/>
<evidence type="ECO:0000256" key="4">
    <source>
        <dbReference type="ARBA" id="ARBA00022840"/>
    </source>
</evidence>
<dbReference type="PANTHER" id="PTHR44329:SF228">
    <property type="entry name" value="KINASE-LIKE PROTEIN"/>
    <property type="match status" value="1"/>
</dbReference>
<reference evidence="8" key="1">
    <citation type="submission" date="2023-10" db="EMBL/GenBank/DDBJ databases">
        <authorList>
            <person name="Domelevo Entfellner J.-B."/>
        </authorList>
    </citation>
    <scope>NUCLEOTIDE SEQUENCE</scope>
</reference>
<evidence type="ECO:0000256" key="2">
    <source>
        <dbReference type="ARBA" id="ARBA00022741"/>
    </source>
</evidence>
<evidence type="ECO:0000256" key="1">
    <source>
        <dbReference type="ARBA" id="ARBA00022679"/>
    </source>
</evidence>
<dbReference type="AlphaFoldDB" id="A0AA86W2W0"/>
<comment type="catalytic activity">
    <reaction evidence="5">
        <text>L-threonyl-[protein] + ATP = O-phospho-L-threonyl-[protein] + ADP + H(+)</text>
        <dbReference type="Rhea" id="RHEA:46608"/>
        <dbReference type="Rhea" id="RHEA-COMP:11060"/>
        <dbReference type="Rhea" id="RHEA-COMP:11605"/>
        <dbReference type="ChEBI" id="CHEBI:15378"/>
        <dbReference type="ChEBI" id="CHEBI:30013"/>
        <dbReference type="ChEBI" id="CHEBI:30616"/>
        <dbReference type="ChEBI" id="CHEBI:61977"/>
        <dbReference type="ChEBI" id="CHEBI:456216"/>
        <dbReference type="EC" id="2.7.11.1"/>
    </reaction>
</comment>
<dbReference type="Pfam" id="PF21745">
    <property type="entry name" value="PMI1_PMIR1-2_C"/>
    <property type="match status" value="1"/>
</dbReference>
<dbReference type="GO" id="GO:0005886">
    <property type="term" value="C:plasma membrane"/>
    <property type="evidence" value="ECO:0007669"/>
    <property type="project" value="TreeGrafter"/>
</dbReference>
<keyword evidence="2" id="KW-0547">Nucleotide-binding</keyword>
<name>A0AA86W2W0_9FABA</name>
<dbReference type="Gramene" id="rna-AYBTSS11_LOCUS29330">
    <property type="protein sequence ID" value="CAJ1977181.1"/>
    <property type="gene ID" value="gene-AYBTSS11_LOCUS29330"/>
</dbReference>
<dbReference type="PANTHER" id="PTHR44329">
    <property type="entry name" value="SERINE/THREONINE-PROTEIN KINASE TNNI3K-RELATED"/>
    <property type="match status" value="1"/>
</dbReference>
<keyword evidence="3" id="KW-0418">Kinase</keyword>
<dbReference type="Gene3D" id="3.30.200.20">
    <property type="entry name" value="Phosphorylase Kinase, domain 1"/>
    <property type="match status" value="1"/>
</dbReference>
<dbReference type="PROSITE" id="PS00108">
    <property type="entry name" value="PROTEIN_KINASE_ST"/>
    <property type="match status" value="1"/>
</dbReference>
<dbReference type="InterPro" id="IPR048972">
    <property type="entry name" value="PMI1_PMIR1-2_C"/>
</dbReference>
<dbReference type="PROSITE" id="PS50011">
    <property type="entry name" value="PROTEIN_KINASE_DOM"/>
    <property type="match status" value="1"/>
</dbReference>
<keyword evidence="1" id="KW-0808">Transferase</keyword>